<protein>
    <submittedName>
        <fullName evidence="1">Proline reductase</fullName>
    </submittedName>
</protein>
<accession>A0A0P9F7Q5</accession>
<dbReference type="Proteomes" id="UP000050509">
    <property type="component" value="Unassembled WGS sequence"/>
</dbReference>
<name>A0A0P9F7Q5_9CHLR</name>
<comment type="caution">
    <text evidence="1">The sequence shown here is derived from an EMBL/GenBank/DDBJ whole genome shotgun (WGS) entry which is preliminary data.</text>
</comment>
<reference evidence="1 2" key="1">
    <citation type="submission" date="2015-09" db="EMBL/GenBank/DDBJ databases">
        <title>Draft genome sequence of Kouleothrix aurantiaca JCM 19913.</title>
        <authorList>
            <person name="Hemp J."/>
        </authorList>
    </citation>
    <scope>NUCLEOTIDE SEQUENCE [LARGE SCALE GENOMIC DNA]</scope>
    <source>
        <strain evidence="1 2">COM-B</strain>
    </source>
</reference>
<dbReference type="EMBL" id="LJCR01000492">
    <property type="protein sequence ID" value="KPV52594.1"/>
    <property type="molecule type" value="Genomic_DNA"/>
</dbReference>
<sequence length="95" mass="10762">MGLIARTIEAAGIPTVTIIGLREIAERVRPPRAVHLKWPFGHPLGEPGNRAQQLSAIHYALRALYEVREPGTILEPGWAWRRQEYSTPHDWTMGE</sequence>
<evidence type="ECO:0000313" key="1">
    <source>
        <dbReference type="EMBL" id="KPV52594.1"/>
    </source>
</evidence>
<gene>
    <name evidence="1" type="ORF">SE17_14535</name>
</gene>
<evidence type="ECO:0000313" key="2">
    <source>
        <dbReference type="Proteomes" id="UP000050509"/>
    </source>
</evidence>
<organism evidence="1 2">
    <name type="scientific">Kouleothrix aurantiaca</name>
    <dbReference type="NCBI Taxonomy" id="186479"/>
    <lineage>
        <taxon>Bacteria</taxon>
        <taxon>Bacillati</taxon>
        <taxon>Chloroflexota</taxon>
        <taxon>Chloroflexia</taxon>
        <taxon>Chloroflexales</taxon>
        <taxon>Roseiflexineae</taxon>
        <taxon>Roseiflexaceae</taxon>
        <taxon>Kouleothrix</taxon>
    </lineage>
</organism>
<keyword evidence="2" id="KW-1185">Reference proteome</keyword>
<proteinExistence type="predicted"/>
<dbReference type="AlphaFoldDB" id="A0A0P9F7Q5"/>
<dbReference type="PATRIC" id="fig|186479.3.peg.8615"/>